<feature type="transmembrane region" description="Helical" evidence="10">
    <location>
        <begin position="20"/>
        <end position="38"/>
    </location>
</feature>
<comment type="subcellular location">
    <subcellularLocation>
        <location evidence="1">Membrane</location>
        <topology evidence="1">Multi-pass membrane protein</topology>
    </subcellularLocation>
</comment>
<dbReference type="InterPro" id="IPR017871">
    <property type="entry name" value="ABC_transporter-like_CS"/>
</dbReference>
<dbReference type="Proteomes" id="UP000807716">
    <property type="component" value="Unassembled WGS sequence"/>
</dbReference>
<evidence type="ECO:0000256" key="5">
    <source>
        <dbReference type="ARBA" id="ARBA00022840"/>
    </source>
</evidence>
<keyword evidence="14" id="KW-1185">Reference proteome</keyword>
<evidence type="ECO:0000313" key="13">
    <source>
        <dbReference type="EMBL" id="KAG0257169.1"/>
    </source>
</evidence>
<feature type="transmembrane region" description="Helical" evidence="10">
    <location>
        <begin position="188"/>
        <end position="210"/>
    </location>
</feature>
<evidence type="ECO:0000256" key="10">
    <source>
        <dbReference type="SAM" id="Phobius"/>
    </source>
</evidence>
<dbReference type="PROSITE" id="PS00211">
    <property type="entry name" value="ABC_TRANSPORTER_1"/>
    <property type="match status" value="1"/>
</dbReference>
<feature type="transmembrane region" description="Helical" evidence="10">
    <location>
        <begin position="149"/>
        <end position="168"/>
    </location>
</feature>
<dbReference type="SMART" id="SM00382">
    <property type="entry name" value="AAA"/>
    <property type="match status" value="1"/>
</dbReference>
<feature type="domain" description="ABC transmembrane type-1" evidence="12">
    <location>
        <begin position="304"/>
        <end position="592"/>
    </location>
</feature>
<keyword evidence="6 10" id="KW-1133">Transmembrane helix</keyword>
<comment type="similarity">
    <text evidence="8">Belongs to the ABC transporter superfamily. ABCB family. Heavy Metal importer (TC 3.A.1.210) subfamily.</text>
</comment>
<feature type="compositionally biased region" description="Low complexity" evidence="9">
    <location>
        <begin position="930"/>
        <end position="948"/>
    </location>
</feature>
<feature type="compositionally biased region" description="Polar residues" evidence="9">
    <location>
        <begin position="969"/>
        <end position="981"/>
    </location>
</feature>
<dbReference type="GO" id="GO:0005774">
    <property type="term" value="C:vacuolar membrane"/>
    <property type="evidence" value="ECO:0007669"/>
    <property type="project" value="TreeGrafter"/>
</dbReference>
<accession>A0A9P6PZH5</accession>
<dbReference type="FunFam" id="3.40.50.300:FF:000186">
    <property type="entry name" value="ATP-binding cassette sub-family B member 7, mitochondrial"/>
    <property type="match status" value="1"/>
</dbReference>
<evidence type="ECO:0000313" key="14">
    <source>
        <dbReference type="Proteomes" id="UP000807716"/>
    </source>
</evidence>
<reference evidence="13" key="1">
    <citation type="journal article" date="2020" name="Fungal Divers.">
        <title>Resolving the Mortierellaceae phylogeny through synthesis of multi-gene phylogenetics and phylogenomics.</title>
        <authorList>
            <person name="Vandepol N."/>
            <person name="Liber J."/>
            <person name="Desiro A."/>
            <person name="Na H."/>
            <person name="Kennedy M."/>
            <person name="Barry K."/>
            <person name="Grigoriev I.V."/>
            <person name="Miller A.N."/>
            <person name="O'Donnell K."/>
            <person name="Stajich J.E."/>
            <person name="Bonito G."/>
        </authorList>
    </citation>
    <scope>NUCLEOTIDE SEQUENCE</scope>
    <source>
        <strain evidence="13">BC1065</strain>
    </source>
</reference>
<keyword evidence="2" id="KW-0813">Transport</keyword>
<feature type="region of interest" description="Disordered" evidence="9">
    <location>
        <begin position="930"/>
        <end position="1024"/>
    </location>
</feature>
<dbReference type="InterPro" id="IPR036640">
    <property type="entry name" value="ABC1_TM_sf"/>
</dbReference>
<dbReference type="PROSITE" id="PS50929">
    <property type="entry name" value="ABC_TM1F"/>
    <property type="match status" value="1"/>
</dbReference>
<dbReference type="OrthoDB" id="6500128at2759"/>
<feature type="compositionally biased region" description="Basic residues" evidence="9">
    <location>
        <begin position="1015"/>
        <end position="1024"/>
    </location>
</feature>
<evidence type="ECO:0000256" key="1">
    <source>
        <dbReference type="ARBA" id="ARBA00004141"/>
    </source>
</evidence>
<organism evidence="13 14">
    <name type="scientific">Actinomortierella ambigua</name>
    <dbReference type="NCBI Taxonomy" id="1343610"/>
    <lineage>
        <taxon>Eukaryota</taxon>
        <taxon>Fungi</taxon>
        <taxon>Fungi incertae sedis</taxon>
        <taxon>Mucoromycota</taxon>
        <taxon>Mortierellomycotina</taxon>
        <taxon>Mortierellomycetes</taxon>
        <taxon>Mortierellales</taxon>
        <taxon>Mortierellaceae</taxon>
        <taxon>Actinomortierella</taxon>
    </lineage>
</organism>
<dbReference type="PANTHER" id="PTHR24221">
    <property type="entry name" value="ATP-BINDING CASSETTE SUB-FAMILY B"/>
    <property type="match status" value="1"/>
</dbReference>
<feature type="transmembrane region" description="Helical" evidence="10">
    <location>
        <begin position="447"/>
        <end position="468"/>
    </location>
</feature>
<dbReference type="EMBL" id="JAAAJB010000373">
    <property type="protein sequence ID" value="KAG0257169.1"/>
    <property type="molecule type" value="Genomic_DNA"/>
</dbReference>
<dbReference type="InterPro" id="IPR003593">
    <property type="entry name" value="AAA+_ATPase"/>
</dbReference>
<feature type="transmembrane region" description="Helical" evidence="10">
    <location>
        <begin position="117"/>
        <end position="137"/>
    </location>
</feature>
<dbReference type="SUPFAM" id="SSF90123">
    <property type="entry name" value="ABC transporter transmembrane region"/>
    <property type="match status" value="1"/>
</dbReference>
<dbReference type="PANTHER" id="PTHR24221:SF654">
    <property type="entry name" value="ATP-BINDING CASSETTE SUB-FAMILY B MEMBER 6"/>
    <property type="match status" value="1"/>
</dbReference>
<name>A0A9P6PZH5_9FUNG</name>
<keyword evidence="4" id="KW-0547">Nucleotide-binding</keyword>
<keyword evidence="7 10" id="KW-0472">Membrane</keyword>
<proteinExistence type="inferred from homology"/>
<protein>
    <submittedName>
        <fullName evidence="13">ATP-binding cassette sub- B member 6, mitochondrial</fullName>
    </submittedName>
</protein>
<dbReference type="Gene3D" id="1.20.1560.10">
    <property type="entry name" value="ABC transporter type 1, transmembrane domain"/>
    <property type="match status" value="1"/>
</dbReference>
<feature type="region of interest" description="Disordered" evidence="9">
    <location>
        <begin position="871"/>
        <end position="904"/>
    </location>
</feature>
<dbReference type="Gene3D" id="3.40.50.300">
    <property type="entry name" value="P-loop containing nucleotide triphosphate hydrolases"/>
    <property type="match status" value="1"/>
</dbReference>
<dbReference type="AlphaFoldDB" id="A0A9P6PZH5"/>
<evidence type="ECO:0000256" key="2">
    <source>
        <dbReference type="ARBA" id="ARBA00022448"/>
    </source>
</evidence>
<feature type="domain" description="ABC transporter" evidence="11">
    <location>
        <begin position="626"/>
        <end position="860"/>
    </location>
</feature>
<sequence>MSVVLEGPHQHRHEQVELLLPYALIAFTLLAGLYRYIFVLRIRSYYRPLLAQSVDDDIGSPGSAQNEAIMALSRPRWRGVVLAIMILNHIATLTYVFDLVVVCLEAIADGVWASSFMLIYNITMWLAFMTNLALMYLETTKGGRWSWANYAFWYFALATETAVGYYHLDMVKGGNGSAGGDGSKHHQYDIALVALFLVRYVLLVALAIAATVQLLGDPEKDDLEALRTLDPGASEIAHANGNGYGTFPNGANGAGPSSAVDANGNKKLEANPQGSLFKDFWVKVGKVIPFIWPKANRALQVRIFFSFVLLAVGRIVNLLTPIQVGRVVRSLTNSAGKEGKFDPTEILLYCLLRYLQGNSGLVDAARKWLWIPVDQYSTRTMTLRFFEHVHQLSLHFHLNRKIGELLRTLDQGTSSVNSILSTMLFTFVPIVADLTIALVYFCKEWSYVYAIIILVSMVLYVAVTIQVTEWRTKLRREMRDSDHDARQKAVDSIMNFETVKYYSSEDFELNRYRQAIQAYLVADYRVQISMQLLNLAQNFVVTAGMVAGCLLCAYEITLGTRDVSNFMTFLMYMGQLYAPLHWFGTYYRWLQQCLIDMEKMLILFDHEQTVRDKPGAGDMVVKSGEVVFENVSFSYDDRQKGLSNVSFKIPKGKTVALVGPTGSGKSTILRLLFRFYDVSSGRILVDGQDISDVTQSSLRRHIGVVPQDTVLFNDTIYYNIHYGRQSATYEDVVDAAKAAQIHDKIVNFPDGYETMVGERGLRLSGGEKQRVAIARTILKNPPIVLLDEATSALDSATEAQIQAALARMTENRTTLVIAHRLSTIVNADLILCLKDGEVVEQGTHEELLAYGRENSGQGVYYEMWQHQSRDETAVDDATTVDGDAGSGSDKEVGGKGNGKGKQVVSQGTSSTAVIVAESLAPSAPSVALATTTASAPVSTSTPAISTATEMEPSGGLTGSRAPQHLVEQLSGSDLNTPTADLQQAVVDTVEGTPSRPSTPTTATNQAATPPSSTPKPKKKKKAKK</sequence>
<keyword evidence="3 10" id="KW-0812">Transmembrane</keyword>
<dbReference type="GO" id="GO:0016887">
    <property type="term" value="F:ATP hydrolysis activity"/>
    <property type="evidence" value="ECO:0007669"/>
    <property type="project" value="InterPro"/>
</dbReference>
<feature type="transmembrane region" description="Helical" evidence="10">
    <location>
        <begin position="79"/>
        <end position="97"/>
    </location>
</feature>
<evidence type="ECO:0000259" key="11">
    <source>
        <dbReference type="PROSITE" id="PS50893"/>
    </source>
</evidence>
<evidence type="ECO:0000256" key="8">
    <source>
        <dbReference type="ARBA" id="ARBA00024363"/>
    </source>
</evidence>
<dbReference type="InterPro" id="IPR003439">
    <property type="entry name" value="ABC_transporter-like_ATP-bd"/>
</dbReference>
<feature type="compositionally biased region" description="Low complexity" evidence="9">
    <location>
        <begin position="992"/>
        <end position="1010"/>
    </location>
</feature>
<evidence type="ECO:0000256" key="9">
    <source>
        <dbReference type="SAM" id="MobiDB-lite"/>
    </source>
</evidence>
<evidence type="ECO:0000256" key="6">
    <source>
        <dbReference type="ARBA" id="ARBA00022989"/>
    </source>
</evidence>
<keyword evidence="5 13" id="KW-0067">ATP-binding</keyword>
<evidence type="ECO:0000256" key="7">
    <source>
        <dbReference type="ARBA" id="ARBA00023136"/>
    </source>
</evidence>
<gene>
    <name evidence="13" type="primary">ABCB6</name>
    <name evidence="13" type="ORF">DFQ27_005278</name>
</gene>
<feature type="transmembrane region" description="Helical" evidence="10">
    <location>
        <begin position="419"/>
        <end position="441"/>
    </location>
</feature>
<evidence type="ECO:0000256" key="3">
    <source>
        <dbReference type="ARBA" id="ARBA00022692"/>
    </source>
</evidence>
<dbReference type="InterPro" id="IPR011527">
    <property type="entry name" value="ABC1_TM_dom"/>
</dbReference>
<dbReference type="PROSITE" id="PS50893">
    <property type="entry name" value="ABC_TRANSPORTER_2"/>
    <property type="match status" value="1"/>
</dbReference>
<dbReference type="InterPro" id="IPR027417">
    <property type="entry name" value="P-loop_NTPase"/>
</dbReference>
<dbReference type="Pfam" id="PF00005">
    <property type="entry name" value="ABC_tran"/>
    <property type="match status" value="1"/>
</dbReference>
<evidence type="ECO:0000259" key="12">
    <source>
        <dbReference type="PROSITE" id="PS50929"/>
    </source>
</evidence>
<evidence type="ECO:0000256" key="4">
    <source>
        <dbReference type="ARBA" id="ARBA00022741"/>
    </source>
</evidence>
<dbReference type="InterPro" id="IPR039421">
    <property type="entry name" value="Type_1_exporter"/>
</dbReference>
<dbReference type="Pfam" id="PF00664">
    <property type="entry name" value="ABC_membrane"/>
    <property type="match status" value="1"/>
</dbReference>
<comment type="caution">
    <text evidence="13">The sequence shown here is derived from an EMBL/GenBank/DDBJ whole genome shotgun (WGS) entry which is preliminary data.</text>
</comment>
<dbReference type="SUPFAM" id="SSF52540">
    <property type="entry name" value="P-loop containing nucleoside triphosphate hydrolases"/>
    <property type="match status" value="1"/>
</dbReference>
<dbReference type="CDD" id="cd03253">
    <property type="entry name" value="ABCC_ATM1_transporter"/>
    <property type="match status" value="1"/>
</dbReference>
<dbReference type="GO" id="GO:0005524">
    <property type="term" value="F:ATP binding"/>
    <property type="evidence" value="ECO:0007669"/>
    <property type="project" value="UniProtKB-KW"/>
</dbReference>
<dbReference type="GO" id="GO:0140359">
    <property type="term" value="F:ABC-type transporter activity"/>
    <property type="evidence" value="ECO:0007669"/>
    <property type="project" value="InterPro"/>
</dbReference>